<evidence type="ECO:0000259" key="1">
    <source>
        <dbReference type="PROSITE" id="PS52002"/>
    </source>
</evidence>
<accession>A0A0S4ILV3</accession>
<evidence type="ECO:0000313" key="2">
    <source>
        <dbReference type="EMBL" id="CUE71801.1"/>
    </source>
</evidence>
<dbReference type="InterPro" id="IPR001163">
    <property type="entry name" value="Sm_dom_euk/arc"/>
</dbReference>
<dbReference type="VEuPathDB" id="TriTrypDB:BSAL_53665"/>
<dbReference type="Gene3D" id="2.30.30.100">
    <property type="match status" value="1"/>
</dbReference>
<proteinExistence type="predicted"/>
<name>A0A0S4ILV3_BODSA</name>
<dbReference type="InterPro" id="IPR047575">
    <property type="entry name" value="Sm"/>
</dbReference>
<dbReference type="Proteomes" id="UP000051952">
    <property type="component" value="Unassembled WGS sequence"/>
</dbReference>
<dbReference type="SUPFAM" id="SSF50182">
    <property type="entry name" value="Sm-like ribonucleoproteins"/>
    <property type="match status" value="1"/>
</dbReference>
<sequence>MSHRVVVELVTGETFTGLLVHTDSETGNVTLEDVMRRAQNKAPSVQGRVLLPGNAVRLIRLPDVVKGAPFLQGVAETIQRQQKRRRRTALLAKKVEDGKVKKDAATVKAKKLLRKQQ</sequence>
<organism evidence="2 3">
    <name type="scientific">Bodo saltans</name>
    <name type="common">Flagellated protozoan</name>
    <dbReference type="NCBI Taxonomy" id="75058"/>
    <lineage>
        <taxon>Eukaryota</taxon>
        <taxon>Discoba</taxon>
        <taxon>Euglenozoa</taxon>
        <taxon>Kinetoplastea</taxon>
        <taxon>Metakinetoplastina</taxon>
        <taxon>Eubodonida</taxon>
        <taxon>Bodonidae</taxon>
        <taxon>Bodo</taxon>
    </lineage>
</organism>
<keyword evidence="3" id="KW-1185">Reference proteome</keyword>
<dbReference type="PROSITE" id="PS52002">
    <property type="entry name" value="SM"/>
    <property type="match status" value="1"/>
</dbReference>
<dbReference type="EMBL" id="CYKH01000113">
    <property type="protein sequence ID" value="CUE71801.1"/>
    <property type="molecule type" value="Genomic_DNA"/>
</dbReference>
<dbReference type="OrthoDB" id="747253at2759"/>
<dbReference type="InterPro" id="IPR010920">
    <property type="entry name" value="LSM_dom_sf"/>
</dbReference>
<reference evidence="3" key="1">
    <citation type="submission" date="2015-09" db="EMBL/GenBank/DDBJ databases">
        <authorList>
            <consortium name="Pathogen Informatics"/>
        </authorList>
    </citation>
    <scope>NUCLEOTIDE SEQUENCE [LARGE SCALE GENOMIC DNA]</scope>
    <source>
        <strain evidence="3">Lake Konstanz</strain>
    </source>
</reference>
<dbReference type="GO" id="GO:0003723">
    <property type="term" value="F:RNA binding"/>
    <property type="evidence" value="ECO:0007669"/>
    <property type="project" value="InterPro"/>
</dbReference>
<dbReference type="AlphaFoldDB" id="A0A0S4ILV3"/>
<dbReference type="Pfam" id="PF01423">
    <property type="entry name" value="LSM"/>
    <property type="match status" value="1"/>
</dbReference>
<evidence type="ECO:0000313" key="3">
    <source>
        <dbReference type="Proteomes" id="UP000051952"/>
    </source>
</evidence>
<dbReference type="OMA" id="FGFYERV"/>
<feature type="domain" description="Sm" evidence="1">
    <location>
        <begin position="1"/>
        <end position="65"/>
    </location>
</feature>
<gene>
    <name evidence="2" type="ORF">BSAL_53665</name>
</gene>
<protein>
    <submittedName>
        <fullName evidence="2">RNA-binding (LSM) protein, putative</fullName>
    </submittedName>
</protein>